<dbReference type="NCBIfam" id="TIGR02595">
    <property type="entry name" value="PEP_CTERM"/>
    <property type="match status" value="1"/>
</dbReference>
<evidence type="ECO:0000256" key="6">
    <source>
        <dbReference type="ARBA" id="ARBA00023049"/>
    </source>
</evidence>
<gene>
    <name evidence="8" type="ORF">RBWH47_03081</name>
</gene>
<evidence type="ECO:0000313" key="9">
    <source>
        <dbReference type="Proteomes" id="UP000006222"/>
    </source>
</evidence>
<dbReference type="Pfam" id="PF01457">
    <property type="entry name" value="Peptidase_M8"/>
    <property type="match status" value="1"/>
</dbReference>
<dbReference type="EMBL" id="AFAR01000060">
    <property type="protein sequence ID" value="EGF28965.1"/>
    <property type="molecule type" value="Genomic_DNA"/>
</dbReference>
<keyword evidence="2" id="KW-0645">Protease</keyword>
<organism evidence="8 9">
    <name type="scientific">Rhodopirellula baltica WH47</name>
    <dbReference type="NCBI Taxonomy" id="991778"/>
    <lineage>
        <taxon>Bacteria</taxon>
        <taxon>Pseudomonadati</taxon>
        <taxon>Planctomycetota</taxon>
        <taxon>Planctomycetia</taxon>
        <taxon>Pirellulales</taxon>
        <taxon>Pirellulaceae</taxon>
        <taxon>Rhodopirellula</taxon>
    </lineage>
</organism>
<dbReference type="PATRIC" id="fig|991778.3.peg.1114"/>
<dbReference type="Proteomes" id="UP000006222">
    <property type="component" value="Unassembled WGS sequence"/>
</dbReference>
<evidence type="ECO:0000256" key="4">
    <source>
        <dbReference type="ARBA" id="ARBA00022801"/>
    </source>
</evidence>
<feature type="domain" description="Ice-binding protein C-terminal" evidence="7">
    <location>
        <begin position="246"/>
        <end position="269"/>
    </location>
</feature>
<evidence type="ECO:0000256" key="1">
    <source>
        <dbReference type="ARBA" id="ARBA00001947"/>
    </source>
</evidence>
<evidence type="ECO:0000313" key="8">
    <source>
        <dbReference type="EMBL" id="EGF28965.1"/>
    </source>
</evidence>
<dbReference type="AlphaFoldDB" id="F2AMZ9"/>
<keyword evidence="4" id="KW-0378">Hydrolase</keyword>
<sequence length="275" mass="29010">MFWLIGLLANRTEAALVIEVDFSGDSQYQSVFESAASTWQSLLVGYQDGFVVSRSFGSSAMLNSQLTTVSINASVVPIDMAGGILGQAGYTAFAFDQSGFKLATNGTMEFDSADFVSLTAAQREALVLHEMAHVLGFGTLWTDNGVYLNESGEFTGANATAAWQSEFGQNGTPDVELAGGPGTANGHWNEFDNGAGLTGITDGLGRDMTFELMTGWLNVGPEDPFISELTLASFRDIGFTTANATAVPEPGTGGVLVAGLAVGMGWRRRRSLAEK</sequence>
<evidence type="ECO:0000256" key="5">
    <source>
        <dbReference type="ARBA" id="ARBA00022833"/>
    </source>
</evidence>
<dbReference type="GO" id="GO:0016020">
    <property type="term" value="C:membrane"/>
    <property type="evidence" value="ECO:0007669"/>
    <property type="project" value="InterPro"/>
</dbReference>
<reference evidence="8 9" key="1">
    <citation type="journal article" date="2013" name="Mar. Genomics">
        <title>Expression of sulfatases in Rhodopirellula baltica and the diversity of sulfatases in the genus Rhodopirellula.</title>
        <authorList>
            <person name="Wegner C.E."/>
            <person name="Richter-Heitmann T."/>
            <person name="Klindworth A."/>
            <person name="Klockow C."/>
            <person name="Richter M."/>
            <person name="Achstetter T."/>
            <person name="Glockner F.O."/>
            <person name="Harder J."/>
        </authorList>
    </citation>
    <scope>NUCLEOTIDE SEQUENCE [LARGE SCALE GENOMIC DNA]</scope>
    <source>
        <strain evidence="8 9">WH47</strain>
    </source>
</reference>
<dbReference type="Pfam" id="PF07589">
    <property type="entry name" value="PEP-CTERM"/>
    <property type="match status" value="1"/>
</dbReference>
<protein>
    <submittedName>
        <fullName evidence="8">Zinc metalloendopeptidase</fullName>
    </submittedName>
</protein>
<name>F2AMZ9_RHOBT</name>
<dbReference type="InterPro" id="IPR001577">
    <property type="entry name" value="Peptidase_M8"/>
</dbReference>
<comment type="caution">
    <text evidence="8">The sequence shown here is derived from an EMBL/GenBank/DDBJ whole genome shotgun (WGS) entry which is preliminary data.</text>
</comment>
<dbReference type="GO" id="GO:0007155">
    <property type="term" value="P:cell adhesion"/>
    <property type="evidence" value="ECO:0007669"/>
    <property type="project" value="InterPro"/>
</dbReference>
<dbReference type="GO" id="GO:0004222">
    <property type="term" value="F:metalloendopeptidase activity"/>
    <property type="evidence" value="ECO:0007669"/>
    <property type="project" value="InterPro"/>
</dbReference>
<keyword evidence="3" id="KW-0479">Metal-binding</keyword>
<comment type="cofactor">
    <cofactor evidence="1">
        <name>Zn(2+)</name>
        <dbReference type="ChEBI" id="CHEBI:29105"/>
    </cofactor>
</comment>
<dbReference type="InterPro" id="IPR013424">
    <property type="entry name" value="Ice-binding_C"/>
</dbReference>
<keyword evidence="5" id="KW-0862">Zinc</keyword>
<dbReference type="SUPFAM" id="SSF55486">
    <property type="entry name" value="Metalloproteases ('zincins'), catalytic domain"/>
    <property type="match status" value="1"/>
</dbReference>
<evidence type="ECO:0000259" key="7">
    <source>
        <dbReference type="Pfam" id="PF07589"/>
    </source>
</evidence>
<keyword evidence="6" id="KW-0482">Metalloprotease</keyword>
<evidence type="ECO:0000256" key="3">
    <source>
        <dbReference type="ARBA" id="ARBA00022723"/>
    </source>
</evidence>
<dbReference type="GO" id="GO:0046872">
    <property type="term" value="F:metal ion binding"/>
    <property type="evidence" value="ECO:0007669"/>
    <property type="project" value="UniProtKB-KW"/>
</dbReference>
<dbReference type="GO" id="GO:0006508">
    <property type="term" value="P:proteolysis"/>
    <property type="evidence" value="ECO:0007669"/>
    <property type="project" value="UniProtKB-KW"/>
</dbReference>
<proteinExistence type="predicted"/>
<dbReference type="Gene3D" id="3.90.132.10">
    <property type="entry name" value="Leishmanolysin , domain 2"/>
    <property type="match status" value="1"/>
</dbReference>
<accession>F2AMZ9</accession>
<evidence type="ECO:0000256" key="2">
    <source>
        <dbReference type="ARBA" id="ARBA00022670"/>
    </source>
</evidence>